<reference evidence="1 2" key="1">
    <citation type="submission" date="2022-05" db="EMBL/GenBank/DDBJ databases">
        <authorList>
            <person name="Friedrich I."/>
            <person name="Poehlein A."/>
            <person name="Schneider D."/>
            <person name="Hertel R."/>
            <person name="Daniel R."/>
        </authorList>
    </citation>
    <scope>NUCLEOTIDE SEQUENCE [LARGE SCALE GENOMIC DNA]</scope>
</reference>
<sequence>MIFIEYAVSTIYASNEDPEGLEEGFEIKTAREGSGRIDAVAIIDHAEGDILQAPIEVALLFADMVQTLFLRPLAPAPDSATVVFVSDDIPGLDQDGYIITVERDLRDRVEAIVFCDCNEDVEICCAPDVAQAMAVAIKALDAFPRSTLH</sequence>
<keyword evidence="2" id="KW-1185">Reference proteome</keyword>
<accession>A0A9E7MS80</accession>
<gene>
    <name evidence="1" type="ORF">DOMOVOI_02920</name>
</gene>
<evidence type="ECO:0000313" key="2">
    <source>
        <dbReference type="Proteomes" id="UP001057221"/>
    </source>
</evidence>
<protein>
    <submittedName>
        <fullName evidence="1">Uncharacterized protein</fullName>
    </submittedName>
</protein>
<proteinExistence type="predicted"/>
<evidence type="ECO:0000313" key="1">
    <source>
        <dbReference type="EMBL" id="USN14766.1"/>
    </source>
</evidence>
<dbReference type="Proteomes" id="UP001057221">
    <property type="component" value="Segment"/>
</dbReference>
<name>A0A9E7MS80_9CAUD</name>
<organism evidence="1 2">
    <name type="scientific">Brevundimonas phage vB_BpoS-Domovoi</name>
    <dbReference type="NCBI Taxonomy" id="2948598"/>
    <lineage>
        <taxon>Viruses</taxon>
        <taxon>Duplodnaviria</taxon>
        <taxon>Heunggongvirae</taxon>
        <taxon>Uroviricota</taxon>
        <taxon>Caudoviricetes</taxon>
        <taxon>Jeanschmidtviridae</taxon>
        <taxon>Marchewkavirus</taxon>
        <taxon>Marchewkavirus domovoi</taxon>
    </lineage>
</organism>
<dbReference type="EMBL" id="ON529855">
    <property type="protein sequence ID" value="USN14766.1"/>
    <property type="molecule type" value="Genomic_DNA"/>
</dbReference>